<dbReference type="Pfam" id="PF00563">
    <property type="entry name" value="EAL"/>
    <property type="match status" value="1"/>
</dbReference>
<dbReference type="Gene3D" id="3.30.450.20">
    <property type="entry name" value="PAS domain"/>
    <property type="match status" value="1"/>
</dbReference>
<dbReference type="Pfam" id="PF01590">
    <property type="entry name" value="GAF"/>
    <property type="match status" value="1"/>
</dbReference>
<dbReference type="InterPro" id="IPR052155">
    <property type="entry name" value="Biofilm_reg_signaling"/>
</dbReference>
<accession>A0AA41Z3V1</accession>
<reference evidence="5" key="1">
    <citation type="submission" date="2022-05" db="EMBL/GenBank/DDBJ databases">
        <authorList>
            <person name="Pankratov T."/>
        </authorList>
    </citation>
    <scope>NUCLEOTIDE SEQUENCE</scope>
    <source>
        <strain evidence="5">BP6-180914</strain>
    </source>
</reference>
<dbReference type="Gene3D" id="3.20.20.450">
    <property type="entry name" value="EAL domain"/>
    <property type="match status" value="1"/>
</dbReference>
<dbReference type="InterPro" id="IPR000014">
    <property type="entry name" value="PAS"/>
</dbReference>
<dbReference type="InterPro" id="IPR029016">
    <property type="entry name" value="GAF-like_dom_sf"/>
</dbReference>
<dbReference type="CDD" id="cd01948">
    <property type="entry name" value="EAL"/>
    <property type="match status" value="1"/>
</dbReference>
<dbReference type="InterPro" id="IPR029787">
    <property type="entry name" value="Nucleotide_cyclase"/>
</dbReference>
<dbReference type="NCBIfam" id="TIGR00229">
    <property type="entry name" value="sensory_box"/>
    <property type="match status" value="1"/>
</dbReference>
<feature type="domain" description="EAL" evidence="3">
    <location>
        <begin position="443"/>
        <end position="697"/>
    </location>
</feature>
<proteinExistence type="predicted"/>
<dbReference type="CDD" id="cd00130">
    <property type="entry name" value="PAS"/>
    <property type="match status" value="1"/>
</dbReference>
<evidence type="ECO:0000313" key="5">
    <source>
        <dbReference type="EMBL" id="MCW6509998.1"/>
    </source>
</evidence>
<dbReference type="NCBIfam" id="TIGR00254">
    <property type="entry name" value="GGDEF"/>
    <property type="match status" value="1"/>
</dbReference>
<dbReference type="PROSITE" id="PS50113">
    <property type="entry name" value="PAC"/>
    <property type="match status" value="1"/>
</dbReference>
<keyword evidence="6" id="KW-1185">Reference proteome</keyword>
<name>A0AA41Z3V1_9HYPH</name>
<dbReference type="InterPro" id="IPR035919">
    <property type="entry name" value="EAL_sf"/>
</dbReference>
<organism evidence="5 6">
    <name type="scientific">Lichenifustis flavocetrariae</name>
    <dbReference type="NCBI Taxonomy" id="2949735"/>
    <lineage>
        <taxon>Bacteria</taxon>
        <taxon>Pseudomonadati</taxon>
        <taxon>Pseudomonadota</taxon>
        <taxon>Alphaproteobacteria</taxon>
        <taxon>Hyphomicrobiales</taxon>
        <taxon>Lichenihabitantaceae</taxon>
        <taxon>Lichenifustis</taxon>
    </lineage>
</organism>
<dbReference type="SMART" id="SM00052">
    <property type="entry name" value="EAL"/>
    <property type="match status" value="1"/>
</dbReference>
<dbReference type="InterPro" id="IPR000160">
    <property type="entry name" value="GGDEF_dom"/>
</dbReference>
<dbReference type="SMART" id="SM00091">
    <property type="entry name" value="PAS"/>
    <property type="match status" value="1"/>
</dbReference>
<dbReference type="EMBL" id="JAMOIM010000012">
    <property type="protein sequence ID" value="MCW6509998.1"/>
    <property type="molecule type" value="Genomic_DNA"/>
</dbReference>
<dbReference type="PROSITE" id="PS50883">
    <property type="entry name" value="EAL"/>
    <property type="match status" value="1"/>
</dbReference>
<dbReference type="InterPro" id="IPR001633">
    <property type="entry name" value="EAL_dom"/>
</dbReference>
<evidence type="ECO:0000259" key="1">
    <source>
        <dbReference type="PROSITE" id="PS50112"/>
    </source>
</evidence>
<dbReference type="PANTHER" id="PTHR44757:SF2">
    <property type="entry name" value="BIOFILM ARCHITECTURE MAINTENANCE PROTEIN MBAA"/>
    <property type="match status" value="1"/>
</dbReference>
<evidence type="ECO:0000313" key="6">
    <source>
        <dbReference type="Proteomes" id="UP001165667"/>
    </source>
</evidence>
<dbReference type="CDD" id="cd01949">
    <property type="entry name" value="GGDEF"/>
    <property type="match status" value="1"/>
</dbReference>
<dbReference type="SUPFAM" id="SSF55785">
    <property type="entry name" value="PYP-like sensor domain (PAS domain)"/>
    <property type="match status" value="1"/>
</dbReference>
<dbReference type="SMART" id="SM00267">
    <property type="entry name" value="GGDEF"/>
    <property type="match status" value="1"/>
</dbReference>
<dbReference type="SMART" id="SM00065">
    <property type="entry name" value="GAF"/>
    <property type="match status" value="1"/>
</dbReference>
<dbReference type="InterPro" id="IPR043128">
    <property type="entry name" value="Rev_trsase/Diguanyl_cyclase"/>
</dbReference>
<feature type="domain" description="PAC" evidence="2">
    <location>
        <begin position="223"/>
        <end position="273"/>
    </location>
</feature>
<dbReference type="SMART" id="SM00086">
    <property type="entry name" value="PAC"/>
    <property type="match status" value="1"/>
</dbReference>
<evidence type="ECO:0000259" key="3">
    <source>
        <dbReference type="PROSITE" id="PS50883"/>
    </source>
</evidence>
<dbReference type="InterPro" id="IPR003018">
    <property type="entry name" value="GAF"/>
</dbReference>
<dbReference type="SUPFAM" id="SSF55073">
    <property type="entry name" value="Nucleotide cyclase"/>
    <property type="match status" value="1"/>
</dbReference>
<dbReference type="PROSITE" id="PS50112">
    <property type="entry name" value="PAS"/>
    <property type="match status" value="1"/>
</dbReference>
<comment type="caution">
    <text evidence="5">The sequence shown here is derived from an EMBL/GenBank/DDBJ whole genome shotgun (WGS) entry which is preliminary data.</text>
</comment>
<evidence type="ECO:0000259" key="2">
    <source>
        <dbReference type="PROSITE" id="PS50113"/>
    </source>
</evidence>
<feature type="domain" description="GGDEF" evidence="4">
    <location>
        <begin position="301"/>
        <end position="434"/>
    </location>
</feature>
<dbReference type="Gene3D" id="3.30.450.40">
    <property type="match status" value="1"/>
</dbReference>
<dbReference type="Gene3D" id="3.30.70.270">
    <property type="match status" value="1"/>
</dbReference>
<gene>
    <name evidence="5" type="ORF">M8523_18420</name>
</gene>
<dbReference type="InterPro" id="IPR001610">
    <property type="entry name" value="PAC"/>
</dbReference>
<dbReference type="Pfam" id="PF13426">
    <property type="entry name" value="PAS_9"/>
    <property type="match status" value="1"/>
</dbReference>
<protein>
    <submittedName>
        <fullName evidence="5">EAL domain-containing protein</fullName>
    </submittedName>
</protein>
<dbReference type="PROSITE" id="PS50887">
    <property type="entry name" value="GGDEF"/>
    <property type="match status" value="1"/>
</dbReference>
<sequence>MSGTASEPRFDKIVQLAVRLFGTSMAAVALIDQDRQWLKAQAGFAITETPRAVSFCTHTIRSDDVLTVLDTRSDTRFAQNPLVTGPPFIRFYAGAPLVTSDGHRLGALCVADTAPRLHFSAHKRQILTDLAALVVEQMYLRRGELVRVAVTGFADATELALLSVDATGKIEFANQAATELFGYARHEMIGRSVDIIIPDRMQGAHRVGMARVLAGEPSKLTGKTIELSARKRDGSEFPIEMSLSVWHNERGVGMGAVIRDISERRERDGRLLRIANHDSLTGLSNRGRLEQLIAATFLAGDAAAVLLLDLDGFKDVNDSVGHAVGDSLLQAVSVRLPTVLPPRATLARFGGDEFAVLLSGVGDPLQAQACGTAILTALETPFELAGHRFQVGGSVGFAVGPAHGEDPEELIASADFALYRAKQAGGRTLRMFEPEMRHAAAARRATQDDLLRALQKKELVLHYQPQISLDDGRLIGVEALIRWQHPERGLLLPGAFLAAIETSSLALRVGAWVLDEACRQMAAWRAAGLSNIRVGINLFSGQFRSGSLGRQVLDAIDRHDIDPEMLELEVTETIVLQNDDHLLADIRGLWERGVRIAFDDFGTGYASLSTLKRFPVTTLKIDRSFVKDLLTDSSDAAITRAMITLGRELNLDTVAEGIETREQETALRALGCKIGQGYLYGKAMPAHLIAALVGDPTQVPTTTALAS</sequence>
<dbReference type="Proteomes" id="UP001165667">
    <property type="component" value="Unassembled WGS sequence"/>
</dbReference>
<dbReference type="AlphaFoldDB" id="A0AA41Z3V1"/>
<evidence type="ECO:0000259" key="4">
    <source>
        <dbReference type="PROSITE" id="PS50887"/>
    </source>
</evidence>
<dbReference type="PANTHER" id="PTHR44757">
    <property type="entry name" value="DIGUANYLATE CYCLASE DGCP"/>
    <property type="match status" value="1"/>
</dbReference>
<dbReference type="SUPFAM" id="SSF141868">
    <property type="entry name" value="EAL domain-like"/>
    <property type="match status" value="1"/>
</dbReference>
<dbReference type="SUPFAM" id="SSF55781">
    <property type="entry name" value="GAF domain-like"/>
    <property type="match status" value="1"/>
</dbReference>
<dbReference type="InterPro" id="IPR035965">
    <property type="entry name" value="PAS-like_dom_sf"/>
</dbReference>
<feature type="domain" description="PAS" evidence="1">
    <location>
        <begin position="155"/>
        <end position="216"/>
    </location>
</feature>
<dbReference type="Pfam" id="PF00990">
    <property type="entry name" value="GGDEF"/>
    <property type="match status" value="1"/>
</dbReference>
<dbReference type="InterPro" id="IPR000700">
    <property type="entry name" value="PAS-assoc_C"/>
</dbReference>